<name>A0A4R3ZBU6_9FIRM</name>
<sequence length="200" mass="23528">MKIHMIYLAAGNSRRFQDNKLLYNYQGQPLYRYGFNQLLKLLSNDNYTLDVVTQYPEIIFDIKQFNYPRLYVIKSPKSHLGIAYSIQAGIKKYNQEKDAYFLFLVADQPYIKASTIQRLIDETLLQKAILSTLAYQEKVGNPTLFHCQFYNELMSLKNDEGGRKIINRYQNACLKVKVEDELELLDIDTKEDIEKRSSHY</sequence>
<organism evidence="2 3">
    <name type="scientific">Longibaculum muris</name>
    <dbReference type="NCBI Taxonomy" id="1796628"/>
    <lineage>
        <taxon>Bacteria</taxon>
        <taxon>Bacillati</taxon>
        <taxon>Bacillota</taxon>
        <taxon>Erysipelotrichia</taxon>
        <taxon>Erysipelotrichales</taxon>
        <taxon>Coprobacillaceae</taxon>
        <taxon>Longibaculum</taxon>
    </lineage>
</organism>
<reference evidence="2 3" key="1">
    <citation type="submission" date="2019-03" db="EMBL/GenBank/DDBJ databases">
        <title>Genomic Encyclopedia of Type Strains, Phase IV (KMG-IV): sequencing the most valuable type-strain genomes for metagenomic binning, comparative biology and taxonomic classification.</title>
        <authorList>
            <person name="Goeker M."/>
        </authorList>
    </citation>
    <scope>NUCLEOTIDE SEQUENCE [LARGE SCALE GENOMIC DNA]</scope>
    <source>
        <strain evidence="2 3">DSM 29487</strain>
    </source>
</reference>
<comment type="caution">
    <text evidence="2">The sequence shown here is derived from an EMBL/GenBank/DDBJ whole genome shotgun (WGS) entry which is preliminary data.</text>
</comment>
<dbReference type="PANTHER" id="PTHR43777">
    <property type="entry name" value="MOLYBDENUM COFACTOR CYTIDYLYLTRANSFERASE"/>
    <property type="match status" value="1"/>
</dbReference>
<proteinExistence type="predicted"/>
<accession>A0A4R3ZBU6</accession>
<dbReference type="InterPro" id="IPR025877">
    <property type="entry name" value="MobA-like_NTP_Trfase"/>
</dbReference>
<protein>
    <submittedName>
        <fullName evidence="2">Molybdenum cofactor cytidylyltransferase</fullName>
    </submittedName>
</protein>
<keyword evidence="2" id="KW-0808">Transferase</keyword>
<feature type="domain" description="MobA-like NTP transferase" evidence="1">
    <location>
        <begin position="6"/>
        <end position="170"/>
    </location>
</feature>
<dbReference type="Pfam" id="PF12804">
    <property type="entry name" value="NTP_transf_3"/>
    <property type="match status" value="1"/>
</dbReference>
<dbReference type="AlphaFoldDB" id="A0A4R3ZBU6"/>
<gene>
    <name evidence="2" type="ORF">EDD60_101404</name>
</gene>
<evidence type="ECO:0000259" key="1">
    <source>
        <dbReference type="Pfam" id="PF12804"/>
    </source>
</evidence>
<dbReference type="GO" id="GO:0016779">
    <property type="term" value="F:nucleotidyltransferase activity"/>
    <property type="evidence" value="ECO:0007669"/>
    <property type="project" value="UniProtKB-KW"/>
</dbReference>
<dbReference type="PANTHER" id="PTHR43777:SF1">
    <property type="entry name" value="MOLYBDENUM COFACTOR CYTIDYLYLTRANSFERASE"/>
    <property type="match status" value="1"/>
</dbReference>
<dbReference type="RefSeq" id="WP_066444754.1">
    <property type="nucleotide sequence ID" value="NZ_JANKBF010000002.1"/>
</dbReference>
<evidence type="ECO:0000313" key="3">
    <source>
        <dbReference type="Proteomes" id="UP000295515"/>
    </source>
</evidence>
<keyword evidence="2" id="KW-0548">Nucleotidyltransferase</keyword>
<evidence type="ECO:0000313" key="2">
    <source>
        <dbReference type="EMBL" id="TCW03097.1"/>
    </source>
</evidence>
<dbReference type="CDD" id="cd04182">
    <property type="entry name" value="GT_2_like_f"/>
    <property type="match status" value="1"/>
</dbReference>
<dbReference type="InterPro" id="IPR029044">
    <property type="entry name" value="Nucleotide-diphossugar_trans"/>
</dbReference>
<dbReference type="Gene3D" id="3.90.550.10">
    <property type="entry name" value="Spore Coat Polysaccharide Biosynthesis Protein SpsA, Chain A"/>
    <property type="match status" value="1"/>
</dbReference>
<dbReference type="SUPFAM" id="SSF53448">
    <property type="entry name" value="Nucleotide-diphospho-sugar transferases"/>
    <property type="match status" value="1"/>
</dbReference>
<dbReference type="Proteomes" id="UP000295515">
    <property type="component" value="Unassembled WGS sequence"/>
</dbReference>
<dbReference type="GeneID" id="98914221"/>
<keyword evidence="3" id="KW-1185">Reference proteome</keyword>
<dbReference type="EMBL" id="SMCQ01000001">
    <property type="protein sequence ID" value="TCW03097.1"/>
    <property type="molecule type" value="Genomic_DNA"/>
</dbReference>